<accession>A0A401UUW8</accession>
<dbReference type="InterPro" id="IPR007329">
    <property type="entry name" value="FMN-bd"/>
</dbReference>
<reference evidence="3 4" key="1">
    <citation type="submission" date="2018-11" db="EMBL/GenBank/DDBJ databases">
        <title>Draft genome sequence of Cellulomonas takizawaensis strain TKZ-21.</title>
        <authorList>
            <person name="Yamamura H."/>
            <person name="Hayashi T."/>
            <person name="Hamada M."/>
            <person name="Serisawa Y."/>
            <person name="Matsuyama K."/>
            <person name="Nakagawa Y."/>
            <person name="Otoguro M."/>
            <person name="Yanagida F."/>
            <person name="Hayakawa M."/>
        </authorList>
    </citation>
    <scope>NUCLEOTIDE SEQUENCE [LARGE SCALE GENOMIC DNA]</scope>
    <source>
        <strain evidence="3 4">TKZ-21</strain>
    </source>
</reference>
<dbReference type="SMART" id="SM00900">
    <property type="entry name" value="FMN_bind"/>
    <property type="match status" value="1"/>
</dbReference>
<feature type="signal peptide" evidence="1">
    <location>
        <begin position="1"/>
        <end position="29"/>
    </location>
</feature>
<evidence type="ECO:0000256" key="1">
    <source>
        <dbReference type="SAM" id="SignalP"/>
    </source>
</evidence>
<evidence type="ECO:0000259" key="2">
    <source>
        <dbReference type="SMART" id="SM00900"/>
    </source>
</evidence>
<dbReference type="GO" id="GO:0010181">
    <property type="term" value="F:FMN binding"/>
    <property type="evidence" value="ECO:0007669"/>
    <property type="project" value="InterPro"/>
</dbReference>
<keyword evidence="4" id="KW-1185">Reference proteome</keyword>
<feature type="domain" description="FMN-binding" evidence="2">
    <location>
        <begin position="81"/>
        <end position="159"/>
    </location>
</feature>
<name>A0A401UUW8_9CELL</name>
<dbReference type="PROSITE" id="PS51257">
    <property type="entry name" value="PROKAR_LIPOPROTEIN"/>
    <property type="match status" value="1"/>
</dbReference>
<gene>
    <name evidence="3" type="ORF">CTKZ_00190</name>
</gene>
<evidence type="ECO:0000313" key="4">
    <source>
        <dbReference type="Proteomes" id="UP000288246"/>
    </source>
</evidence>
<protein>
    <recommendedName>
        <fullName evidence="2">FMN-binding domain-containing protein</fullName>
    </recommendedName>
</protein>
<dbReference type="EMBL" id="BHYL01000003">
    <property type="protein sequence ID" value="GCD18457.1"/>
    <property type="molecule type" value="Genomic_DNA"/>
</dbReference>
<dbReference type="Proteomes" id="UP000288246">
    <property type="component" value="Unassembled WGS sequence"/>
</dbReference>
<sequence length="161" mass="15361">MTTPRTPALALAGLTLAAALTGCAADATAADGTTAAGGAAGTGAAGAQGDASGAVGSSASPTSRIVDGTYVGVGIYSSPAGKESIEVTLTVDEGIVAAMDVAPQATNPTSQTFQSDFASAISAQVVGIPLEDVDVDVVAGASLTTQAFESALESVLADARA</sequence>
<comment type="caution">
    <text evidence="3">The sequence shown here is derived from an EMBL/GenBank/DDBJ whole genome shotgun (WGS) entry which is preliminary data.</text>
</comment>
<proteinExistence type="predicted"/>
<organism evidence="3 4">
    <name type="scientific">Cellulomonas algicola</name>
    <dbReference type="NCBI Taxonomy" id="2071633"/>
    <lineage>
        <taxon>Bacteria</taxon>
        <taxon>Bacillati</taxon>
        <taxon>Actinomycetota</taxon>
        <taxon>Actinomycetes</taxon>
        <taxon>Micrococcales</taxon>
        <taxon>Cellulomonadaceae</taxon>
        <taxon>Cellulomonas</taxon>
    </lineage>
</organism>
<dbReference type="GO" id="GO:0016020">
    <property type="term" value="C:membrane"/>
    <property type="evidence" value="ECO:0007669"/>
    <property type="project" value="InterPro"/>
</dbReference>
<dbReference type="OrthoDB" id="4232596at2"/>
<keyword evidence="1" id="KW-0732">Signal</keyword>
<dbReference type="RefSeq" id="WP_124341011.1">
    <property type="nucleotide sequence ID" value="NZ_BHYL01000003.1"/>
</dbReference>
<feature type="chain" id="PRO_5019522893" description="FMN-binding domain-containing protein" evidence="1">
    <location>
        <begin position="30"/>
        <end position="161"/>
    </location>
</feature>
<dbReference type="AlphaFoldDB" id="A0A401UUW8"/>
<evidence type="ECO:0000313" key="3">
    <source>
        <dbReference type="EMBL" id="GCD18457.1"/>
    </source>
</evidence>